<reference evidence="11" key="1">
    <citation type="submission" date="2016-10" db="EMBL/GenBank/DDBJ databases">
        <authorList>
            <person name="Varghese N."/>
            <person name="Submissions S."/>
        </authorList>
    </citation>
    <scope>NUCLEOTIDE SEQUENCE [LARGE SCALE GENOMIC DNA]</scope>
    <source>
        <strain evidence="11">DSM 22127</strain>
    </source>
</reference>
<dbReference type="SUPFAM" id="SSF53686">
    <property type="entry name" value="Tryptophan synthase beta subunit-like PLP-dependent enzymes"/>
    <property type="match status" value="1"/>
</dbReference>
<accession>A0A1H1NDG7</accession>
<keyword evidence="11" id="KW-1185">Reference proteome</keyword>
<dbReference type="GO" id="GO:0004794">
    <property type="term" value="F:threonine deaminase activity"/>
    <property type="evidence" value="ECO:0007669"/>
    <property type="project" value="UniProtKB-EC"/>
</dbReference>
<dbReference type="EMBL" id="LT629757">
    <property type="protein sequence ID" value="SDR96992.1"/>
    <property type="molecule type" value="Genomic_DNA"/>
</dbReference>
<organism evidence="10 11">
    <name type="scientific">Nocardioides scoriae</name>
    <dbReference type="NCBI Taxonomy" id="642780"/>
    <lineage>
        <taxon>Bacteria</taxon>
        <taxon>Bacillati</taxon>
        <taxon>Actinomycetota</taxon>
        <taxon>Actinomycetes</taxon>
        <taxon>Propionibacteriales</taxon>
        <taxon>Nocardioidaceae</taxon>
        <taxon>Nocardioides</taxon>
    </lineage>
</organism>
<evidence type="ECO:0000256" key="6">
    <source>
        <dbReference type="ARBA" id="ARBA00023239"/>
    </source>
</evidence>
<comment type="catalytic activity">
    <reaction evidence="1">
        <text>L-threonine = 2-oxobutanoate + NH4(+)</text>
        <dbReference type="Rhea" id="RHEA:22108"/>
        <dbReference type="ChEBI" id="CHEBI:16763"/>
        <dbReference type="ChEBI" id="CHEBI:28938"/>
        <dbReference type="ChEBI" id="CHEBI:57926"/>
        <dbReference type="EC" id="4.3.1.19"/>
    </reaction>
</comment>
<name>A0A1H1NDG7_9ACTN</name>
<dbReference type="GO" id="GO:0006567">
    <property type="term" value="P:L-threonine catabolic process"/>
    <property type="evidence" value="ECO:0007669"/>
    <property type="project" value="TreeGrafter"/>
</dbReference>
<gene>
    <name evidence="10" type="ORF">SAMN04488570_0842</name>
</gene>
<feature type="domain" description="Tryptophan synthase beta chain-like PALP" evidence="9">
    <location>
        <begin position="30"/>
        <end position="300"/>
    </location>
</feature>
<dbReference type="Proteomes" id="UP000198859">
    <property type="component" value="Chromosome I"/>
</dbReference>
<evidence type="ECO:0000256" key="2">
    <source>
        <dbReference type="ARBA" id="ARBA00001933"/>
    </source>
</evidence>
<dbReference type="PANTHER" id="PTHR48078">
    <property type="entry name" value="THREONINE DEHYDRATASE, MITOCHONDRIAL-RELATED"/>
    <property type="match status" value="1"/>
</dbReference>
<proteinExistence type="inferred from homology"/>
<dbReference type="GO" id="GO:0006565">
    <property type="term" value="P:L-serine catabolic process"/>
    <property type="evidence" value="ECO:0007669"/>
    <property type="project" value="TreeGrafter"/>
</dbReference>
<dbReference type="InterPro" id="IPR036052">
    <property type="entry name" value="TrpB-like_PALP_sf"/>
</dbReference>
<keyword evidence="5" id="KW-0663">Pyridoxal phosphate</keyword>
<evidence type="ECO:0000256" key="8">
    <source>
        <dbReference type="ARBA" id="ARBA00031427"/>
    </source>
</evidence>
<evidence type="ECO:0000256" key="1">
    <source>
        <dbReference type="ARBA" id="ARBA00001274"/>
    </source>
</evidence>
<comment type="function">
    <text evidence="7">Catalyzes the anaerobic formation of alpha-ketobutyrate and ammonia from threonine in a two-step reaction. The first step involved a dehydration of threonine and a production of enamine intermediates (aminocrotonate), which tautomerizes to its imine form (iminobutyrate). Both intermediates are unstable and short-lived. The second step is the nonenzymatic hydrolysis of the enamine/imine intermediates to form 2-ketobutyrate and free ammonia. In the low water environment of the cell, the second step is accelerated by RidA.</text>
</comment>
<dbReference type="PANTHER" id="PTHR48078:SF7">
    <property type="entry name" value="BLL6502 PROTEIN"/>
    <property type="match status" value="1"/>
</dbReference>
<sequence>MTTTPLRPTTTLDLDGVLRAAEVVGRVLPPTPSWSYPVLDRRVGGRVVVKHENVQPTGAFKVRGGVNLAASLTPDELRRGLVTASTGNHAQSTAYAARLAGTRAVVVMPESAPAVKREAVAALGAEVVVHGPDLGEAAAHARALAAREGLRWVSPGDDPAIVLGHATLHLELFTAHPDLEVLFVPIGSGTSAAGACLVRDALAPHCRVVGVQSSAARAAHDSWRSGTLASAPCRTRIAGLATCAGYALPQSVLAAGLDDFLLVDDDDVDAAARVLATDAHTLAEGAGAASLAALLSLPAAPAVSGVVVSGGNASLEELVALGSGLAR</sequence>
<dbReference type="GO" id="GO:0009097">
    <property type="term" value="P:isoleucine biosynthetic process"/>
    <property type="evidence" value="ECO:0007669"/>
    <property type="project" value="TreeGrafter"/>
</dbReference>
<dbReference type="InterPro" id="IPR050147">
    <property type="entry name" value="Ser/Thr_Dehydratase"/>
</dbReference>
<dbReference type="EC" id="4.3.1.19" evidence="4"/>
<evidence type="ECO:0000313" key="11">
    <source>
        <dbReference type="Proteomes" id="UP000198859"/>
    </source>
</evidence>
<evidence type="ECO:0000313" key="10">
    <source>
        <dbReference type="EMBL" id="SDR96992.1"/>
    </source>
</evidence>
<protein>
    <recommendedName>
        <fullName evidence="4">threonine ammonia-lyase</fullName>
        <ecNumber evidence="4">4.3.1.19</ecNumber>
    </recommendedName>
    <alternativeName>
        <fullName evidence="8">Threonine deaminase</fullName>
    </alternativeName>
</protein>
<dbReference type="STRING" id="642780.SAMN04488570_0842"/>
<dbReference type="RefSeq" id="WP_197681087.1">
    <property type="nucleotide sequence ID" value="NZ_LT629757.1"/>
</dbReference>
<dbReference type="GO" id="GO:0003941">
    <property type="term" value="F:L-serine ammonia-lyase activity"/>
    <property type="evidence" value="ECO:0007669"/>
    <property type="project" value="TreeGrafter"/>
</dbReference>
<dbReference type="FunFam" id="3.40.50.1100:FF:000005">
    <property type="entry name" value="Threonine dehydratase catabolic"/>
    <property type="match status" value="1"/>
</dbReference>
<dbReference type="InterPro" id="IPR001926">
    <property type="entry name" value="TrpB-like_PALP"/>
</dbReference>
<evidence type="ECO:0000256" key="5">
    <source>
        <dbReference type="ARBA" id="ARBA00022898"/>
    </source>
</evidence>
<dbReference type="Pfam" id="PF00291">
    <property type="entry name" value="PALP"/>
    <property type="match status" value="1"/>
</dbReference>
<evidence type="ECO:0000256" key="3">
    <source>
        <dbReference type="ARBA" id="ARBA00010869"/>
    </source>
</evidence>
<dbReference type="AlphaFoldDB" id="A0A1H1NDG7"/>
<comment type="cofactor">
    <cofactor evidence="2">
        <name>pyridoxal 5'-phosphate</name>
        <dbReference type="ChEBI" id="CHEBI:597326"/>
    </cofactor>
</comment>
<evidence type="ECO:0000256" key="4">
    <source>
        <dbReference type="ARBA" id="ARBA00012096"/>
    </source>
</evidence>
<evidence type="ECO:0000256" key="7">
    <source>
        <dbReference type="ARBA" id="ARBA00025527"/>
    </source>
</evidence>
<evidence type="ECO:0000259" key="9">
    <source>
        <dbReference type="Pfam" id="PF00291"/>
    </source>
</evidence>
<dbReference type="Gene3D" id="3.40.50.1100">
    <property type="match status" value="2"/>
</dbReference>
<comment type="similarity">
    <text evidence="3">Belongs to the serine/threonine dehydratase family.</text>
</comment>
<keyword evidence="6" id="KW-0456">Lyase</keyword>